<evidence type="ECO:0000313" key="5">
    <source>
        <dbReference type="Proteomes" id="UP000007635"/>
    </source>
</evidence>
<dbReference type="SUPFAM" id="SSF57586">
    <property type="entry name" value="TNF receptor-like"/>
    <property type="match status" value="1"/>
</dbReference>
<feature type="disulfide bond" evidence="1">
    <location>
        <begin position="56"/>
        <end position="71"/>
    </location>
</feature>
<evidence type="ECO:0000256" key="1">
    <source>
        <dbReference type="PROSITE-ProRule" id="PRU00206"/>
    </source>
</evidence>
<dbReference type="GeneID" id="120835870"/>
<name>A0AAQ4RHX0_GASAC</name>
<dbReference type="GO" id="GO:0042127">
    <property type="term" value="P:regulation of cell population proliferation"/>
    <property type="evidence" value="ECO:0007669"/>
    <property type="project" value="TreeGrafter"/>
</dbReference>
<keyword evidence="5" id="KW-1185">Reference proteome</keyword>
<dbReference type="PROSITE" id="PS50050">
    <property type="entry name" value="TNFR_NGFR_2"/>
    <property type="match status" value="1"/>
</dbReference>
<dbReference type="PANTHER" id="PTHR47139:SF3">
    <property type="entry name" value="SI:CH73-361P23.3"/>
    <property type="match status" value="1"/>
</dbReference>
<dbReference type="RefSeq" id="XP_040061091.1">
    <property type="nucleotide sequence ID" value="XM_040205157.1"/>
</dbReference>
<sequence length="292" mass="31934">MKDSVALIGTEELNMVIFKLLIFTLIFYEFTVDLDAGITCSKGQRVTRSGTGCESCPIEAFQPEENDSQVCKVCTKCESETGSVVKEECTKETNTKCQCREEFVPWERDSSSCKCRIGFGLQLEGRKCSKCEDGYFTTQSNSQCKKWKECKCGVKTNGTRSSDVICNELQGCTTSNIPTPSANYLTTPPTSNKMVSLIARLTSPHPHERAHTERIPTGTTTTMAAPGHTVTHIGLALVILGIIGLRVLTAVTCKLHVTPQPAVPNNDSLCRRPVEESGESSLCSVKRNPGEH</sequence>
<dbReference type="AlphaFoldDB" id="A0AAQ4RHX0"/>
<dbReference type="Gene3D" id="2.10.50.10">
    <property type="entry name" value="Tumor Necrosis Factor Receptor, subunit A, domain 2"/>
    <property type="match status" value="2"/>
</dbReference>
<proteinExistence type="predicted"/>
<dbReference type="InterPro" id="IPR001368">
    <property type="entry name" value="TNFR/NGFR_Cys_rich_reg"/>
</dbReference>
<protein>
    <recommendedName>
        <fullName evidence="3">TNFR-Cys domain-containing protein</fullName>
    </recommendedName>
</protein>
<evidence type="ECO:0000313" key="4">
    <source>
        <dbReference type="Ensembl" id="ENSGACP00000061761.1"/>
    </source>
</evidence>
<accession>A0AAQ4RHX0</accession>
<keyword evidence="1" id="KW-1015">Disulfide bond</keyword>
<feature type="repeat" description="TNFR-Cys" evidence="1">
    <location>
        <begin position="55"/>
        <end position="97"/>
    </location>
</feature>
<dbReference type="Ensembl" id="ENSGACT00000066101.1">
    <property type="protein sequence ID" value="ENSGACP00000061761.1"/>
    <property type="gene ID" value="ENSGACG00000031736.1"/>
</dbReference>
<reference evidence="4" key="2">
    <citation type="submission" date="2025-08" db="UniProtKB">
        <authorList>
            <consortium name="Ensembl"/>
        </authorList>
    </citation>
    <scope>IDENTIFICATION</scope>
</reference>
<feature type="region of interest" description="Disordered" evidence="2">
    <location>
        <begin position="262"/>
        <end position="292"/>
    </location>
</feature>
<evidence type="ECO:0000256" key="2">
    <source>
        <dbReference type="SAM" id="MobiDB-lite"/>
    </source>
</evidence>
<reference evidence="4 5" key="1">
    <citation type="journal article" date="2021" name="G3 (Bethesda)">
        <title>Improved contiguity of the threespine stickleback genome using long-read sequencing.</title>
        <authorList>
            <person name="Nath S."/>
            <person name="Shaw D.E."/>
            <person name="White M.A."/>
        </authorList>
    </citation>
    <scope>NUCLEOTIDE SEQUENCE [LARGE SCALE GENOMIC DNA]</scope>
    <source>
        <strain evidence="4 5">Lake Benthic</strain>
    </source>
</reference>
<dbReference type="Proteomes" id="UP000007635">
    <property type="component" value="Chromosome XVII"/>
</dbReference>
<evidence type="ECO:0000259" key="3">
    <source>
        <dbReference type="PROSITE" id="PS50050"/>
    </source>
</evidence>
<comment type="caution">
    <text evidence="1">Lacks conserved residue(s) required for the propagation of feature annotation.</text>
</comment>
<organism evidence="4 5">
    <name type="scientific">Gasterosteus aculeatus aculeatus</name>
    <name type="common">three-spined stickleback</name>
    <dbReference type="NCBI Taxonomy" id="481459"/>
    <lineage>
        <taxon>Eukaryota</taxon>
        <taxon>Metazoa</taxon>
        <taxon>Chordata</taxon>
        <taxon>Craniata</taxon>
        <taxon>Vertebrata</taxon>
        <taxon>Euteleostomi</taxon>
        <taxon>Actinopterygii</taxon>
        <taxon>Neopterygii</taxon>
        <taxon>Teleostei</taxon>
        <taxon>Neoteleostei</taxon>
        <taxon>Acanthomorphata</taxon>
        <taxon>Eupercaria</taxon>
        <taxon>Perciformes</taxon>
        <taxon>Cottioidei</taxon>
        <taxon>Gasterosteales</taxon>
        <taxon>Gasterosteidae</taxon>
        <taxon>Gasterosteus</taxon>
    </lineage>
</organism>
<reference evidence="4" key="3">
    <citation type="submission" date="2025-09" db="UniProtKB">
        <authorList>
            <consortium name="Ensembl"/>
        </authorList>
    </citation>
    <scope>IDENTIFICATION</scope>
</reference>
<dbReference type="GeneTree" id="ENSGT00730000113394"/>
<dbReference type="GO" id="GO:0038023">
    <property type="term" value="F:signaling receptor activity"/>
    <property type="evidence" value="ECO:0007669"/>
    <property type="project" value="TreeGrafter"/>
</dbReference>
<dbReference type="PANTHER" id="PTHR47139">
    <property type="entry name" value="TUMOR NECROSIS FACTOR RECEPTOR SUPERFAMILY MEMBER 9"/>
    <property type="match status" value="1"/>
</dbReference>
<dbReference type="SMART" id="SM00208">
    <property type="entry name" value="TNFR"/>
    <property type="match status" value="2"/>
</dbReference>
<dbReference type="Pfam" id="PF00020">
    <property type="entry name" value="TNFR_c6"/>
    <property type="match status" value="1"/>
</dbReference>
<feature type="domain" description="TNFR-Cys" evidence="3">
    <location>
        <begin position="55"/>
        <end position="97"/>
    </location>
</feature>